<evidence type="ECO:0000313" key="2">
    <source>
        <dbReference type="Proteomes" id="UP000823775"/>
    </source>
</evidence>
<dbReference type="EMBL" id="JACEIK010000315">
    <property type="protein sequence ID" value="MCD7454747.1"/>
    <property type="molecule type" value="Genomic_DNA"/>
</dbReference>
<sequence>MSGPRLVSKSGVWFPVKDSSPRSASGIKLGLESRPRLGLVRYKVGSRVKIEVKVTSQVLGQKSSPKSYVGVSSRVRSRVMGWVQVLGWESNPKLGSGRESRIRSRVGSRVGYKSWVPTWVEVGSQVAYQDWISSLELDSEVEREF</sequence>
<evidence type="ECO:0000313" key="1">
    <source>
        <dbReference type="EMBL" id="MCD7454747.1"/>
    </source>
</evidence>
<keyword evidence="2" id="KW-1185">Reference proteome</keyword>
<comment type="caution">
    <text evidence="1">The sequence shown here is derived from an EMBL/GenBank/DDBJ whole genome shotgun (WGS) entry which is preliminary data.</text>
</comment>
<accession>A0ABS8S7A2</accession>
<dbReference type="Proteomes" id="UP000823775">
    <property type="component" value="Unassembled WGS sequence"/>
</dbReference>
<organism evidence="1 2">
    <name type="scientific">Datura stramonium</name>
    <name type="common">Jimsonweed</name>
    <name type="synonym">Common thornapple</name>
    <dbReference type="NCBI Taxonomy" id="4076"/>
    <lineage>
        <taxon>Eukaryota</taxon>
        <taxon>Viridiplantae</taxon>
        <taxon>Streptophyta</taxon>
        <taxon>Embryophyta</taxon>
        <taxon>Tracheophyta</taxon>
        <taxon>Spermatophyta</taxon>
        <taxon>Magnoliopsida</taxon>
        <taxon>eudicotyledons</taxon>
        <taxon>Gunneridae</taxon>
        <taxon>Pentapetalae</taxon>
        <taxon>asterids</taxon>
        <taxon>lamiids</taxon>
        <taxon>Solanales</taxon>
        <taxon>Solanaceae</taxon>
        <taxon>Solanoideae</taxon>
        <taxon>Datureae</taxon>
        <taxon>Datura</taxon>
    </lineage>
</organism>
<name>A0ABS8S7A2_DATST</name>
<protein>
    <submittedName>
        <fullName evidence="1">Uncharacterized protein</fullName>
    </submittedName>
</protein>
<proteinExistence type="predicted"/>
<reference evidence="1 2" key="1">
    <citation type="journal article" date="2021" name="BMC Genomics">
        <title>Datura genome reveals duplications of psychoactive alkaloid biosynthetic genes and high mutation rate following tissue culture.</title>
        <authorList>
            <person name="Rajewski A."/>
            <person name="Carter-House D."/>
            <person name="Stajich J."/>
            <person name="Litt A."/>
        </authorList>
    </citation>
    <scope>NUCLEOTIDE SEQUENCE [LARGE SCALE GENOMIC DNA]</scope>
    <source>
        <strain evidence="1">AR-01</strain>
    </source>
</reference>
<gene>
    <name evidence="1" type="ORF">HAX54_025908</name>
</gene>